<dbReference type="UniPathway" id="UPA00219"/>
<feature type="domain" description="Mur ligase C-terminal" evidence="4">
    <location>
        <begin position="335"/>
        <end position="456"/>
    </location>
</feature>
<dbReference type="GO" id="GO:0005737">
    <property type="term" value="C:cytoplasm"/>
    <property type="evidence" value="ECO:0007669"/>
    <property type="project" value="UniProtKB-SubCell"/>
</dbReference>
<dbReference type="PANTHER" id="PTHR23135:SF4">
    <property type="entry name" value="UDP-N-ACETYLMURAMOYL-L-ALANYL-D-GLUTAMATE--2,6-DIAMINOPIMELATE LIGASE MURE HOMOLOG, CHLOROPLASTIC"/>
    <property type="match status" value="1"/>
</dbReference>
<dbReference type="EC" id="6.3.2.13" evidence="2"/>
<dbReference type="InterPro" id="IPR036565">
    <property type="entry name" value="Mur-like_cat_sf"/>
</dbReference>
<proteinExistence type="inferred from homology"/>
<dbReference type="GO" id="GO:0071555">
    <property type="term" value="P:cell wall organization"/>
    <property type="evidence" value="ECO:0007669"/>
    <property type="project" value="UniProtKB-KW"/>
</dbReference>
<dbReference type="InterPro" id="IPR004101">
    <property type="entry name" value="Mur_ligase_C"/>
</dbReference>
<dbReference type="GO" id="GO:0009252">
    <property type="term" value="P:peptidoglycan biosynthetic process"/>
    <property type="evidence" value="ECO:0007669"/>
    <property type="project" value="UniProtKB-UniRule"/>
</dbReference>
<evidence type="ECO:0000313" key="7">
    <source>
        <dbReference type="Proteomes" id="UP000000630"/>
    </source>
</evidence>
<keyword evidence="2" id="KW-0963">Cytoplasm</keyword>
<dbReference type="SUPFAM" id="SSF53244">
    <property type="entry name" value="MurD-like peptide ligases, peptide-binding domain"/>
    <property type="match status" value="1"/>
</dbReference>
<dbReference type="PANTHER" id="PTHR23135">
    <property type="entry name" value="MUR LIGASE FAMILY MEMBER"/>
    <property type="match status" value="1"/>
</dbReference>
<dbReference type="InterPro" id="IPR035911">
    <property type="entry name" value="MurE/MurF_N"/>
</dbReference>
<organism evidence="6 7">
    <name type="scientific">Anaplasma centrale (strain Israel)</name>
    <name type="common">Anaplasma marginale subsp. centrale (strain Israel)</name>
    <dbReference type="NCBI Taxonomy" id="574556"/>
    <lineage>
        <taxon>Bacteria</taxon>
        <taxon>Pseudomonadati</taxon>
        <taxon>Pseudomonadota</taxon>
        <taxon>Alphaproteobacteria</taxon>
        <taxon>Rickettsiales</taxon>
        <taxon>Anaplasmataceae</taxon>
        <taxon>Anaplasma</taxon>
    </lineage>
</organism>
<feature type="binding site" evidence="2">
    <location>
        <position position="34"/>
    </location>
    <ligand>
        <name>UDP-N-acetyl-alpha-D-muramoyl-L-alanyl-D-glutamate</name>
        <dbReference type="ChEBI" id="CHEBI:83900"/>
    </ligand>
</feature>
<evidence type="ECO:0000256" key="2">
    <source>
        <dbReference type="HAMAP-Rule" id="MF_00208"/>
    </source>
</evidence>
<accession>D1ASP6</accession>
<dbReference type="Gene3D" id="3.40.1390.10">
    <property type="entry name" value="MurE/MurF, N-terminal domain"/>
    <property type="match status" value="1"/>
</dbReference>
<keyword evidence="2" id="KW-0067">ATP-binding</keyword>
<dbReference type="EMBL" id="CP001759">
    <property type="protein sequence ID" value="ACZ49499.1"/>
    <property type="molecule type" value="Genomic_DNA"/>
</dbReference>
<dbReference type="InterPro" id="IPR013221">
    <property type="entry name" value="Mur_ligase_cen"/>
</dbReference>
<evidence type="ECO:0000256" key="1">
    <source>
        <dbReference type="ARBA" id="ARBA00005898"/>
    </source>
</evidence>
<dbReference type="NCBIfam" id="TIGR01085">
    <property type="entry name" value="murE"/>
    <property type="match status" value="1"/>
</dbReference>
<dbReference type="SUPFAM" id="SSF63418">
    <property type="entry name" value="MurE/MurF N-terminal domain"/>
    <property type="match status" value="1"/>
</dbReference>
<dbReference type="KEGG" id="acn:ACIS_01012"/>
<keyword evidence="7" id="KW-1185">Reference proteome</keyword>
<dbReference type="InterPro" id="IPR005761">
    <property type="entry name" value="UDP-N-AcMur-Glu-dNH2Pim_ligase"/>
</dbReference>
<feature type="binding site" evidence="2">
    <location>
        <begin position="405"/>
        <end position="408"/>
    </location>
    <ligand>
        <name>meso-2,6-diaminopimelate</name>
        <dbReference type="ChEBI" id="CHEBI:57791"/>
    </ligand>
</feature>
<comment type="pathway">
    <text evidence="2 3">Cell wall biogenesis; peptidoglycan biosynthesis.</text>
</comment>
<dbReference type="Pfam" id="PF02875">
    <property type="entry name" value="Mur_ligase_C"/>
    <property type="match status" value="1"/>
</dbReference>
<dbReference type="GO" id="GO:0008360">
    <property type="term" value="P:regulation of cell shape"/>
    <property type="evidence" value="ECO:0007669"/>
    <property type="project" value="UniProtKB-KW"/>
</dbReference>
<dbReference type="GO" id="GO:0051301">
    <property type="term" value="P:cell division"/>
    <property type="evidence" value="ECO:0007669"/>
    <property type="project" value="UniProtKB-KW"/>
</dbReference>
<dbReference type="AlphaFoldDB" id="D1ASP6"/>
<evidence type="ECO:0000313" key="6">
    <source>
        <dbReference type="EMBL" id="ACZ49499.1"/>
    </source>
</evidence>
<feature type="binding site" evidence="2">
    <location>
        <position position="454"/>
    </location>
    <ligand>
        <name>meso-2,6-diaminopimelate</name>
        <dbReference type="ChEBI" id="CHEBI:57791"/>
    </ligand>
</feature>
<keyword evidence="2 3" id="KW-0573">Peptidoglycan synthesis</keyword>
<sequence>MFYSPPEIAIINLMYIDGIVRKLVNQVSGITADSRNVKPGFVFVCLSEVAKKFVSDAVKAGARFIVAGSAEALPRVDNAQIIIFPKQHDFYYKLASAFYRGRQPEFVAAVTGTNGKTSVADFCRQIWHLTGNTGASIGTLGTAVGGIVTPYGSTLLTTPDAMELHKTLSELYNSHVKYLCIEASSHGMAQKRLYGVKVSVAAFTNLSRDHSDYHGGMEKYWAAKRKLFSEVLSHEGCAVLNADSGRYAELRRLVGSRNTITYGINVGDVRLTRLKSSTLGHNVAVEICGKVVYDGAFPVLGKFQIPNLLCALAIVTASGARCSDIPIDKLVSPRGRMELIGGRVIVDYAHTPAALEHALTSLKWHGFPQKIVLVFGCGGDRDREKRGAMGMVAGKYADVIIVTDDNPRNENPEAIRKEILSHCERAIEIPNRSDAIHYAVNFAVRNDHMLLIAGKGHETTQQIAGESIEFNDGDVVRSCLRAMQGAYAD</sequence>
<feature type="binding site" evidence="2">
    <location>
        <position position="381"/>
    </location>
    <ligand>
        <name>meso-2,6-diaminopimelate</name>
        <dbReference type="ChEBI" id="CHEBI:57791"/>
    </ligand>
</feature>
<feature type="binding site" evidence="2">
    <location>
        <position position="184"/>
    </location>
    <ligand>
        <name>UDP-N-acetyl-alpha-D-muramoyl-L-alanyl-D-glutamate</name>
        <dbReference type="ChEBI" id="CHEBI:83900"/>
    </ligand>
</feature>
<comment type="cofactor">
    <cofactor evidence="2">
        <name>Mg(2+)</name>
        <dbReference type="ChEBI" id="CHEBI:18420"/>
    </cofactor>
</comment>
<keyword evidence="2 3" id="KW-0961">Cell wall biogenesis/degradation</keyword>
<dbReference type="HAMAP" id="MF_00208">
    <property type="entry name" value="MurE"/>
    <property type="match status" value="1"/>
</dbReference>
<evidence type="ECO:0000259" key="4">
    <source>
        <dbReference type="Pfam" id="PF02875"/>
    </source>
</evidence>
<dbReference type="GO" id="GO:0008765">
    <property type="term" value="F:UDP-N-acetylmuramoylalanyl-D-glutamate-2,6-diaminopimelate ligase activity"/>
    <property type="evidence" value="ECO:0007669"/>
    <property type="project" value="UniProtKB-UniRule"/>
</dbReference>
<dbReference type="Gene3D" id="3.90.190.20">
    <property type="entry name" value="Mur ligase, C-terminal domain"/>
    <property type="match status" value="1"/>
</dbReference>
<keyword evidence="2 6" id="KW-0436">Ligase</keyword>
<dbReference type="SUPFAM" id="SSF53623">
    <property type="entry name" value="MurD-like peptide ligases, catalytic domain"/>
    <property type="match status" value="1"/>
</dbReference>
<dbReference type="Pfam" id="PF08245">
    <property type="entry name" value="Mur_ligase_M"/>
    <property type="match status" value="1"/>
</dbReference>
<reference evidence="6 7" key="1">
    <citation type="journal article" date="2010" name="J. Bacteriol.">
        <title>Complete genome sequence of Anaplasma marginale subsp. centrale.</title>
        <authorList>
            <person name="Herndon D.R."/>
            <person name="Palmer G.H."/>
            <person name="Shkap V."/>
            <person name="Knowles D.P. Jr."/>
            <person name="Brayton K.A."/>
        </authorList>
    </citation>
    <scope>NUCLEOTIDE SEQUENCE [LARGE SCALE GENOMIC DNA]</scope>
    <source>
        <strain evidence="6 7">Israel</strain>
    </source>
</reference>
<feature type="binding site" evidence="2">
    <location>
        <begin position="157"/>
        <end position="158"/>
    </location>
    <ligand>
        <name>UDP-N-acetyl-alpha-D-muramoyl-L-alanyl-D-glutamate</name>
        <dbReference type="ChEBI" id="CHEBI:83900"/>
    </ligand>
</feature>
<feature type="binding site" evidence="2">
    <location>
        <begin position="112"/>
        <end position="118"/>
    </location>
    <ligand>
        <name>ATP</name>
        <dbReference type="ChEBI" id="CHEBI:30616"/>
    </ligand>
</feature>
<feature type="binding site" evidence="2">
    <location>
        <position position="458"/>
    </location>
    <ligand>
        <name>meso-2,6-diaminopimelate</name>
        <dbReference type="ChEBI" id="CHEBI:57791"/>
    </ligand>
</feature>
<keyword evidence="2" id="KW-0460">Magnesium</keyword>
<comment type="similarity">
    <text evidence="1 2">Belongs to the MurCDEF family. MurE subfamily.</text>
</comment>
<comment type="subcellular location">
    <subcellularLocation>
        <location evidence="2 3">Cytoplasm</location>
    </subcellularLocation>
</comment>
<name>D1ASP6_ANACI</name>
<keyword evidence="2 3" id="KW-0133">Cell shape</keyword>
<keyword evidence="2 3" id="KW-0131">Cell cycle</keyword>
<feature type="domain" description="Mur ligase central" evidence="5">
    <location>
        <begin position="110"/>
        <end position="314"/>
    </location>
</feature>
<feature type="binding site" evidence="2">
    <location>
        <position position="192"/>
    </location>
    <ligand>
        <name>UDP-N-acetyl-alpha-D-muramoyl-L-alanyl-D-glutamate</name>
        <dbReference type="ChEBI" id="CHEBI:83900"/>
    </ligand>
</feature>
<feature type="modified residue" description="N6-carboxylysine" evidence="2">
    <location>
        <position position="224"/>
    </location>
</feature>
<comment type="catalytic activity">
    <reaction evidence="2">
        <text>UDP-N-acetyl-alpha-D-muramoyl-L-alanyl-D-glutamate + meso-2,6-diaminopimelate + ATP = UDP-N-acetyl-alpha-D-muramoyl-L-alanyl-gamma-D-glutamyl-meso-2,6-diaminopimelate + ADP + phosphate + H(+)</text>
        <dbReference type="Rhea" id="RHEA:23676"/>
        <dbReference type="ChEBI" id="CHEBI:15378"/>
        <dbReference type="ChEBI" id="CHEBI:30616"/>
        <dbReference type="ChEBI" id="CHEBI:43474"/>
        <dbReference type="ChEBI" id="CHEBI:57791"/>
        <dbReference type="ChEBI" id="CHEBI:83900"/>
        <dbReference type="ChEBI" id="CHEBI:83905"/>
        <dbReference type="ChEBI" id="CHEBI:456216"/>
        <dbReference type="EC" id="6.3.2.13"/>
    </reaction>
</comment>
<evidence type="ECO:0000259" key="5">
    <source>
        <dbReference type="Pfam" id="PF08245"/>
    </source>
</evidence>
<comment type="function">
    <text evidence="2">Catalyzes the addition of meso-diaminopimelic acid to the nucleotide precursor UDP-N-acetylmuramoyl-L-alanyl-D-glutamate (UMAG) in the biosynthesis of bacterial cell-wall peptidoglycan.</text>
</comment>
<comment type="caution">
    <text evidence="2">Lacks conserved residue(s) required for the propagation of feature annotation.</text>
</comment>
<keyword evidence="2" id="KW-0547">Nucleotide-binding</keyword>
<feature type="short sequence motif" description="Meso-diaminopimelate recognition motif" evidence="2">
    <location>
        <begin position="405"/>
        <end position="408"/>
    </location>
</feature>
<comment type="PTM">
    <text evidence="2">Carboxylation is probably crucial for Mg(2+) binding and, consequently, for the gamma-phosphate positioning of ATP.</text>
</comment>
<dbReference type="Gene3D" id="3.40.1190.10">
    <property type="entry name" value="Mur-like, catalytic domain"/>
    <property type="match status" value="1"/>
</dbReference>
<dbReference type="InterPro" id="IPR036615">
    <property type="entry name" value="Mur_ligase_C_dom_sf"/>
</dbReference>
<dbReference type="HOGENOM" id="CLU_022291_3_1_5"/>
<dbReference type="GO" id="GO:0005524">
    <property type="term" value="F:ATP binding"/>
    <property type="evidence" value="ECO:0007669"/>
    <property type="project" value="UniProtKB-UniRule"/>
</dbReference>
<dbReference type="GO" id="GO:0000287">
    <property type="term" value="F:magnesium ion binding"/>
    <property type="evidence" value="ECO:0007669"/>
    <property type="project" value="UniProtKB-UniRule"/>
</dbReference>
<keyword evidence="2 3" id="KW-0132">Cell division</keyword>
<dbReference type="eggNOG" id="COG0769">
    <property type="taxonomic scope" value="Bacteria"/>
</dbReference>
<gene>
    <name evidence="2 6" type="primary">murE</name>
    <name evidence="6" type="ordered locus">ACIS_01012</name>
</gene>
<feature type="binding site" evidence="2">
    <location>
        <position position="190"/>
    </location>
    <ligand>
        <name>UDP-N-acetyl-alpha-D-muramoyl-L-alanyl-D-glutamate</name>
        <dbReference type="ChEBI" id="CHEBI:83900"/>
    </ligand>
</feature>
<protein>
    <recommendedName>
        <fullName evidence="2">UDP-N-acetylmuramoyl-L-alanyl-D-glutamate--2,6-diaminopimelate ligase</fullName>
        <ecNumber evidence="2">6.3.2.13</ecNumber>
    </recommendedName>
    <alternativeName>
        <fullName evidence="2">Meso-A2pm-adding enzyme</fullName>
    </alternativeName>
    <alternativeName>
        <fullName evidence="2">Meso-diaminopimelate-adding enzyme</fullName>
    </alternativeName>
    <alternativeName>
        <fullName evidence="2">UDP-MurNAc-L-Ala-D-Glu:meso-diaminopimelate ligase</fullName>
    </alternativeName>
    <alternativeName>
        <fullName evidence="2">UDP-MurNAc-tripeptide synthetase</fullName>
    </alternativeName>
    <alternativeName>
        <fullName evidence="2">UDP-N-acetylmuramyl-tripeptide synthetase</fullName>
    </alternativeName>
</protein>
<evidence type="ECO:0000256" key="3">
    <source>
        <dbReference type="RuleBase" id="RU004135"/>
    </source>
</evidence>
<dbReference type="STRING" id="574556.ACIS_01012"/>
<dbReference type="Proteomes" id="UP000000630">
    <property type="component" value="Chromosome"/>
</dbReference>